<evidence type="ECO:0000256" key="1">
    <source>
        <dbReference type="ARBA" id="ARBA00004651"/>
    </source>
</evidence>
<feature type="transmembrane region" description="Helical" evidence="7">
    <location>
        <begin position="114"/>
        <end position="136"/>
    </location>
</feature>
<evidence type="ECO:0000256" key="6">
    <source>
        <dbReference type="SAM" id="MobiDB-lite"/>
    </source>
</evidence>
<feature type="transmembrane region" description="Helical" evidence="7">
    <location>
        <begin position="92"/>
        <end position="108"/>
    </location>
</feature>
<dbReference type="PANTHER" id="PTHR47089">
    <property type="entry name" value="ABC TRANSPORTER, PERMEASE PROTEIN"/>
    <property type="match status" value="1"/>
</dbReference>
<feature type="compositionally biased region" description="Pro residues" evidence="6">
    <location>
        <begin position="362"/>
        <end position="377"/>
    </location>
</feature>
<reference evidence="8 9" key="1">
    <citation type="journal article" date="2024" name="Int. J. Syst. Evol. Microbiol.">
        <title>Microbacterium memoriense sp. nov., a member of the Actinomycetota from marine beach sediment of the north coast of Portugal.</title>
        <authorList>
            <person name="Santos J.D.N.D."/>
            <person name="Klimek D."/>
            <person name="Calusinska M."/>
            <person name="Lobo-da-Cunha A."/>
            <person name="Catita J."/>
            <person name="Goncalves H."/>
            <person name="Gonzalez I."/>
            <person name="Lage O.M."/>
        </authorList>
    </citation>
    <scope>NUCLEOTIDE SEQUENCE [LARGE SCALE GENOMIC DNA]</scope>
    <source>
        <strain evidence="8 9">PMIC_1C1B</strain>
    </source>
</reference>
<evidence type="ECO:0000256" key="2">
    <source>
        <dbReference type="ARBA" id="ARBA00022475"/>
    </source>
</evidence>
<proteinExistence type="predicted"/>
<feature type="transmembrane region" description="Helical" evidence="7">
    <location>
        <begin position="12"/>
        <end position="39"/>
    </location>
</feature>
<dbReference type="CDD" id="cd06580">
    <property type="entry name" value="TM_PBP1_transp_TpRbsC_like"/>
    <property type="match status" value="1"/>
</dbReference>
<dbReference type="InterPro" id="IPR001851">
    <property type="entry name" value="ABC_transp_permease"/>
</dbReference>
<evidence type="ECO:0000256" key="3">
    <source>
        <dbReference type="ARBA" id="ARBA00022692"/>
    </source>
</evidence>
<protein>
    <submittedName>
        <fullName evidence="8">ABC transporter permease</fullName>
    </submittedName>
</protein>
<keyword evidence="9" id="KW-1185">Reference proteome</keyword>
<dbReference type="RefSeq" id="WP_261606982.1">
    <property type="nucleotide sequence ID" value="NZ_JAODOR010000010.1"/>
</dbReference>
<feature type="transmembrane region" description="Helical" evidence="7">
    <location>
        <begin position="323"/>
        <end position="343"/>
    </location>
</feature>
<feature type="transmembrane region" description="Helical" evidence="7">
    <location>
        <begin position="59"/>
        <end position="80"/>
    </location>
</feature>
<feature type="transmembrane region" description="Helical" evidence="7">
    <location>
        <begin position="278"/>
        <end position="303"/>
    </location>
</feature>
<dbReference type="EMBL" id="JAODOR010000010">
    <property type="protein sequence ID" value="MCT9002447.1"/>
    <property type="molecule type" value="Genomic_DNA"/>
</dbReference>
<evidence type="ECO:0000256" key="5">
    <source>
        <dbReference type="ARBA" id="ARBA00023136"/>
    </source>
</evidence>
<dbReference type="Pfam" id="PF02653">
    <property type="entry name" value="BPD_transp_2"/>
    <property type="match status" value="1"/>
</dbReference>
<feature type="transmembrane region" description="Helical" evidence="7">
    <location>
        <begin position="145"/>
        <end position="163"/>
    </location>
</feature>
<evidence type="ECO:0000313" key="8">
    <source>
        <dbReference type="EMBL" id="MCT9002447.1"/>
    </source>
</evidence>
<comment type="subcellular location">
    <subcellularLocation>
        <location evidence="1">Cell membrane</location>
        <topology evidence="1">Multi-pass membrane protein</topology>
    </subcellularLocation>
</comment>
<keyword evidence="3 7" id="KW-0812">Transmembrane</keyword>
<sequence length="403" mass="41317">MDRERIERIGRRVLLPCVAVLLALAVGGILVSTLGVSAWDAAATVVQAGFTCDPGYCNIGGTFALAAPIIFCALGAVVSLRSGLFSIGQEGQYALGGLAAAVVGYAVPLPLGVHPVFCLLIAAIVGALWGVIPAVLKVYLGVNELIITIVLNTVAGLLLDFLVNYPLRFEASTVGYTQPILDTAKLPLFDTSTKFGLAFPLALLAALGVWFYLSRTTRGYEQRMGGEAPAFARYSGMSSRGAVLRAGLMGGALAGLGGGVQVLGTNYRVIEGFSDGTGLTGLTAAILGGTTAIGAAVVGVLYAGITVGAVNGLQIVLGVPREIGSTVLALMIVFVAAQAPLLARLERFTDRRRANGMIDAGAPPPPPPPPPSPPAPEAPDGHRAGGWDDAASTIRPHAEEVTP</sequence>
<evidence type="ECO:0000313" key="9">
    <source>
        <dbReference type="Proteomes" id="UP001300496"/>
    </source>
</evidence>
<keyword evidence="2" id="KW-1003">Cell membrane</keyword>
<accession>A0ABT2PCW2</accession>
<gene>
    <name evidence="8" type="ORF">N4R40_08735</name>
</gene>
<keyword evidence="4 7" id="KW-1133">Transmembrane helix</keyword>
<evidence type="ECO:0000256" key="7">
    <source>
        <dbReference type="SAM" id="Phobius"/>
    </source>
</evidence>
<dbReference type="Proteomes" id="UP001300496">
    <property type="component" value="Unassembled WGS sequence"/>
</dbReference>
<evidence type="ECO:0000256" key="4">
    <source>
        <dbReference type="ARBA" id="ARBA00022989"/>
    </source>
</evidence>
<dbReference type="PANTHER" id="PTHR47089:SF1">
    <property type="entry name" value="GUANOSINE ABC TRANSPORTER PERMEASE PROTEIN NUPP"/>
    <property type="match status" value="1"/>
</dbReference>
<feature type="transmembrane region" description="Helical" evidence="7">
    <location>
        <begin position="195"/>
        <end position="213"/>
    </location>
</feature>
<comment type="caution">
    <text evidence="8">The sequence shown here is derived from an EMBL/GenBank/DDBJ whole genome shotgun (WGS) entry which is preliminary data.</text>
</comment>
<feature type="region of interest" description="Disordered" evidence="6">
    <location>
        <begin position="356"/>
        <end position="403"/>
    </location>
</feature>
<keyword evidence="5 7" id="KW-0472">Membrane</keyword>
<organism evidence="8 9">
    <name type="scientific">Microbacterium memoriense</name>
    <dbReference type="NCBI Taxonomy" id="2978350"/>
    <lineage>
        <taxon>Bacteria</taxon>
        <taxon>Bacillati</taxon>
        <taxon>Actinomycetota</taxon>
        <taxon>Actinomycetes</taxon>
        <taxon>Micrococcales</taxon>
        <taxon>Microbacteriaceae</taxon>
        <taxon>Microbacterium</taxon>
    </lineage>
</organism>
<name>A0ABT2PCW2_9MICO</name>